<organism evidence="1 2">
    <name type="scientific">Eretmocerus hayati</name>
    <dbReference type="NCBI Taxonomy" id="131215"/>
    <lineage>
        <taxon>Eukaryota</taxon>
        <taxon>Metazoa</taxon>
        <taxon>Ecdysozoa</taxon>
        <taxon>Arthropoda</taxon>
        <taxon>Hexapoda</taxon>
        <taxon>Insecta</taxon>
        <taxon>Pterygota</taxon>
        <taxon>Neoptera</taxon>
        <taxon>Endopterygota</taxon>
        <taxon>Hymenoptera</taxon>
        <taxon>Apocrita</taxon>
        <taxon>Proctotrupomorpha</taxon>
        <taxon>Chalcidoidea</taxon>
        <taxon>Aphelinidae</taxon>
        <taxon>Aphelininae</taxon>
        <taxon>Eretmocerus</taxon>
    </lineage>
</organism>
<sequence>MAPVAAAVPQNQPRQSAKRPVGRPPKGKHARRKYNSAKRGSNLNEDGTRRPRPANVLLESEMLIDEIRQRKALWQRTHDQHHSHTQLAPLWDEIAKTLDTNGE</sequence>
<evidence type="ECO:0000313" key="2">
    <source>
        <dbReference type="Proteomes" id="UP001239111"/>
    </source>
</evidence>
<reference evidence="1" key="1">
    <citation type="submission" date="2023-04" db="EMBL/GenBank/DDBJ databases">
        <title>A chromosome-level genome assembly of the parasitoid wasp Eretmocerus hayati.</title>
        <authorList>
            <person name="Zhong Y."/>
            <person name="Liu S."/>
            <person name="Liu Y."/>
        </authorList>
    </citation>
    <scope>NUCLEOTIDE SEQUENCE</scope>
    <source>
        <strain evidence="1">ZJU_SS_LIU_2023</strain>
    </source>
</reference>
<proteinExistence type="predicted"/>
<dbReference type="Proteomes" id="UP001239111">
    <property type="component" value="Chromosome 3"/>
</dbReference>
<gene>
    <name evidence="1" type="ORF">QAD02_000401</name>
</gene>
<keyword evidence="2" id="KW-1185">Reference proteome</keyword>
<evidence type="ECO:0000313" key="1">
    <source>
        <dbReference type="EMBL" id="KAJ8669142.1"/>
    </source>
</evidence>
<accession>A0ACC2NDI7</accession>
<protein>
    <submittedName>
        <fullName evidence="1">Uncharacterized protein</fullName>
    </submittedName>
</protein>
<dbReference type="EMBL" id="CM056743">
    <property type="protein sequence ID" value="KAJ8669142.1"/>
    <property type="molecule type" value="Genomic_DNA"/>
</dbReference>
<name>A0ACC2NDI7_9HYME</name>
<comment type="caution">
    <text evidence="1">The sequence shown here is derived from an EMBL/GenBank/DDBJ whole genome shotgun (WGS) entry which is preliminary data.</text>
</comment>